<dbReference type="EMBL" id="KN817728">
    <property type="protein sequence ID" value="KJA13584.1"/>
    <property type="molecule type" value="Genomic_DNA"/>
</dbReference>
<gene>
    <name evidence="1" type="ORF">HYPSUDRAFT_114704</name>
</gene>
<proteinExistence type="predicted"/>
<feature type="non-terminal residue" evidence="1">
    <location>
        <position position="1"/>
    </location>
</feature>
<evidence type="ECO:0000313" key="2">
    <source>
        <dbReference type="Proteomes" id="UP000054270"/>
    </source>
</evidence>
<dbReference type="STRING" id="945553.A0A0D2N2W2"/>
<accession>A0A0D2N2W2</accession>
<dbReference type="Proteomes" id="UP000054270">
    <property type="component" value="Unassembled WGS sequence"/>
</dbReference>
<dbReference type="AlphaFoldDB" id="A0A0D2N2W2"/>
<keyword evidence="2" id="KW-1185">Reference proteome</keyword>
<dbReference type="OrthoDB" id="8023605at2759"/>
<organism evidence="1 2">
    <name type="scientific">Hypholoma sublateritium (strain FD-334 SS-4)</name>
    <dbReference type="NCBI Taxonomy" id="945553"/>
    <lineage>
        <taxon>Eukaryota</taxon>
        <taxon>Fungi</taxon>
        <taxon>Dikarya</taxon>
        <taxon>Basidiomycota</taxon>
        <taxon>Agaricomycotina</taxon>
        <taxon>Agaricomycetes</taxon>
        <taxon>Agaricomycetidae</taxon>
        <taxon>Agaricales</taxon>
        <taxon>Agaricineae</taxon>
        <taxon>Strophariaceae</taxon>
        <taxon>Hypholoma</taxon>
    </lineage>
</organism>
<feature type="non-terminal residue" evidence="1">
    <location>
        <position position="120"/>
    </location>
</feature>
<name>A0A0D2N2W2_HYPSF</name>
<sequence length="120" mass="13710">KAAIKFEENHDPTIRDFNFKLGDLVLIRNTAIEKSLNRKMRPRYLGPLIVISRNRGGAYIIAELNGTLFDRPIAAFRVIPYFARKSLPLPPLDELLDVSRQRLQEMADSTNIDPDDDNSD</sequence>
<reference evidence="2" key="1">
    <citation type="submission" date="2014-04" db="EMBL/GenBank/DDBJ databases">
        <title>Evolutionary Origins and Diversification of the Mycorrhizal Mutualists.</title>
        <authorList>
            <consortium name="DOE Joint Genome Institute"/>
            <consortium name="Mycorrhizal Genomics Consortium"/>
            <person name="Kohler A."/>
            <person name="Kuo A."/>
            <person name="Nagy L.G."/>
            <person name="Floudas D."/>
            <person name="Copeland A."/>
            <person name="Barry K.W."/>
            <person name="Cichocki N."/>
            <person name="Veneault-Fourrey C."/>
            <person name="LaButti K."/>
            <person name="Lindquist E.A."/>
            <person name="Lipzen A."/>
            <person name="Lundell T."/>
            <person name="Morin E."/>
            <person name="Murat C."/>
            <person name="Riley R."/>
            <person name="Ohm R."/>
            <person name="Sun H."/>
            <person name="Tunlid A."/>
            <person name="Henrissat B."/>
            <person name="Grigoriev I.V."/>
            <person name="Hibbett D.S."/>
            <person name="Martin F."/>
        </authorList>
    </citation>
    <scope>NUCLEOTIDE SEQUENCE [LARGE SCALE GENOMIC DNA]</scope>
    <source>
        <strain evidence="2">FD-334 SS-4</strain>
    </source>
</reference>
<protein>
    <submittedName>
        <fullName evidence="1">Uncharacterized protein</fullName>
    </submittedName>
</protein>
<evidence type="ECO:0000313" key="1">
    <source>
        <dbReference type="EMBL" id="KJA13584.1"/>
    </source>
</evidence>
<dbReference type="OMA" id="HECILHA"/>